<feature type="region of interest" description="Disordered" evidence="1">
    <location>
        <begin position="141"/>
        <end position="191"/>
    </location>
</feature>
<keyword evidence="2" id="KW-0732">Signal</keyword>
<feature type="signal peptide" evidence="2">
    <location>
        <begin position="1"/>
        <end position="20"/>
    </location>
</feature>
<gene>
    <name evidence="3" type="ORF">JF547_09800</name>
</gene>
<comment type="caution">
    <text evidence="3">The sequence shown here is derived from an EMBL/GenBank/DDBJ whole genome shotgun (WGS) entry which is preliminary data.</text>
</comment>
<reference evidence="3" key="1">
    <citation type="submission" date="2020-12" db="EMBL/GenBank/DDBJ databases">
        <title>Oil enriched cultivation method for isolating marine PHA-producing bacteria.</title>
        <authorList>
            <person name="Zheng W."/>
            <person name="Yu S."/>
            <person name="Huang Y."/>
        </authorList>
    </citation>
    <scope>NUCLEOTIDE SEQUENCE</scope>
    <source>
        <strain evidence="3">SY-2-3</strain>
    </source>
</reference>
<dbReference type="AlphaFoldDB" id="A0A8I1M7V6"/>
<evidence type="ECO:0000313" key="4">
    <source>
        <dbReference type="Proteomes" id="UP000664405"/>
    </source>
</evidence>
<protein>
    <recommendedName>
        <fullName evidence="5">Secreted protein</fullName>
    </recommendedName>
</protein>
<evidence type="ECO:0000256" key="2">
    <source>
        <dbReference type="SAM" id="SignalP"/>
    </source>
</evidence>
<organism evidence="3 4">
    <name type="scientific">Thalassospira povalilytica</name>
    <dbReference type="NCBI Taxonomy" id="732237"/>
    <lineage>
        <taxon>Bacteria</taxon>
        <taxon>Pseudomonadati</taxon>
        <taxon>Pseudomonadota</taxon>
        <taxon>Alphaproteobacteria</taxon>
        <taxon>Rhodospirillales</taxon>
        <taxon>Thalassospiraceae</taxon>
        <taxon>Thalassospira</taxon>
    </lineage>
</organism>
<evidence type="ECO:0008006" key="5">
    <source>
        <dbReference type="Google" id="ProtNLM"/>
    </source>
</evidence>
<proteinExistence type="predicted"/>
<dbReference type="RefSeq" id="WP_206927312.1">
    <property type="nucleotide sequence ID" value="NZ_JAEKJW010000002.1"/>
</dbReference>
<evidence type="ECO:0000256" key="1">
    <source>
        <dbReference type="SAM" id="MobiDB-lite"/>
    </source>
</evidence>
<name>A0A8I1M7V6_9PROT</name>
<evidence type="ECO:0000313" key="3">
    <source>
        <dbReference type="EMBL" id="MBN8196756.1"/>
    </source>
</evidence>
<dbReference type="EMBL" id="JAEKJW010000002">
    <property type="protein sequence ID" value="MBN8196756.1"/>
    <property type="molecule type" value="Genomic_DNA"/>
</dbReference>
<accession>A0A8I1M7V6</accession>
<sequence length="191" mass="20049">MSTHKTAKCLTMIAMGLALSGCLLEAKEPVTVTNDSQTLVTPWGAPSGVSLAPATPSGMAAKPQGQDNLVMMEDANRKALDQIQQKQIDEARIALGILDRMAQRCVQEGDSAACATLQTNWGTLSQQLHKTLSMMSGNNMQMPSPGPSGSSAMPAIEDSEPMKPVMDAPPANNTAPSMEKVIPMTQPGVDG</sequence>
<feature type="chain" id="PRO_5034350176" description="Secreted protein" evidence="2">
    <location>
        <begin position="21"/>
        <end position="191"/>
    </location>
</feature>
<dbReference type="Proteomes" id="UP000664405">
    <property type="component" value="Unassembled WGS sequence"/>
</dbReference>